<dbReference type="RefSeq" id="WP_397021662.1">
    <property type="nucleotide sequence ID" value="NZ_JBITMB010000004.1"/>
</dbReference>
<dbReference type="Pfam" id="PF05257">
    <property type="entry name" value="CHAP"/>
    <property type="match status" value="1"/>
</dbReference>
<protein>
    <submittedName>
        <fullName evidence="3">CHAP domain-containing protein</fullName>
    </submittedName>
</protein>
<reference evidence="3 4" key="1">
    <citation type="submission" date="2024-10" db="EMBL/GenBank/DDBJ databases">
        <title>The Natural Products Discovery Center: Release of the First 8490 Sequenced Strains for Exploring Actinobacteria Biosynthetic Diversity.</title>
        <authorList>
            <person name="Kalkreuter E."/>
            <person name="Kautsar S.A."/>
            <person name="Yang D."/>
            <person name="Bader C.D."/>
            <person name="Teijaro C.N."/>
            <person name="Fluegel L."/>
            <person name="Davis C.M."/>
            <person name="Simpson J.R."/>
            <person name="Lauterbach L."/>
            <person name="Steele A.D."/>
            <person name="Gui C."/>
            <person name="Meng S."/>
            <person name="Li G."/>
            <person name="Viehrig K."/>
            <person name="Ye F."/>
            <person name="Su P."/>
            <person name="Kiefer A.F."/>
            <person name="Nichols A."/>
            <person name="Cepeda A.J."/>
            <person name="Yan W."/>
            <person name="Fan B."/>
            <person name="Jiang Y."/>
            <person name="Adhikari A."/>
            <person name="Zheng C.-J."/>
            <person name="Schuster L."/>
            <person name="Cowan T.M."/>
            <person name="Smanski M.J."/>
            <person name="Chevrette M.G."/>
            <person name="De Carvalho L.P.S."/>
            <person name="Shen B."/>
        </authorList>
    </citation>
    <scope>NUCLEOTIDE SEQUENCE [LARGE SCALE GENOMIC DNA]</scope>
    <source>
        <strain evidence="3 4">NPDC049503</strain>
    </source>
</reference>
<gene>
    <name evidence="3" type="ORF">ACIBP5_17355</name>
</gene>
<evidence type="ECO:0000259" key="2">
    <source>
        <dbReference type="PROSITE" id="PS50911"/>
    </source>
</evidence>
<keyword evidence="4" id="KW-1185">Reference proteome</keyword>
<dbReference type="Gene3D" id="3.90.1720.10">
    <property type="entry name" value="endopeptidase domain like (from Nostoc punctiforme)"/>
    <property type="match status" value="1"/>
</dbReference>
<sequence length="227" mass="24161">MAINRLQHARKTALLRAGAGAGAGLALTATFGLASPALADVPEKAPQAARVASAPQTQQANKISVTASQLLQLAKAQVGTSENAYGGGTKFQQWYANSQRALETIRRDGGTRRGYLNAPWCAMFVSWVGEQLGARPQVGWDAWTVAHARWFVANKRWGDAPKPGAVVFFSWSGGKSLSSIRHVGFVVKDNGNGTISTIEGNTGNGRVEERVRSKSDVVGYGYPEYAG</sequence>
<accession>A0ABW8A6N9</accession>
<dbReference type="SUPFAM" id="SSF54001">
    <property type="entry name" value="Cysteine proteinases"/>
    <property type="match status" value="1"/>
</dbReference>
<evidence type="ECO:0000313" key="3">
    <source>
        <dbReference type="EMBL" id="MFI7441727.1"/>
    </source>
</evidence>
<feature type="domain" description="Peptidase C51" evidence="2">
    <location>
        <begin position="96"/>
        <end position="224"/>
    </location>
</feature>
<evidence type="ECO:0000256" key="1">
    <source>
        <dbReference type="SAM" id="SignalP"/>
    </source>
</evidence>
<dbReference type="PROSITE" id="PS50911">
    <property type="entry name" value="CHAP"/>
    <property type="match status" value="1"/>
</dbReference>
<feature type="signal peptide" evidence="1">
    <location>
        <begin position="1"/>
        <end position="39"/>
    </location>
</feature>
<dbReference type="InterPro" id="IPR007921">
    <property type="entry name" value="CHAP_dom"/>
</dbReference>
<organism evidence="3 4">
    <name type="scientific">Nonomuraea indica</name>
    <dbReference type="NCBI Taxonomy" id="1581193"/>
    <lineage>
        <taxon>Bacteria</taxon>
        <taxon>Bacillati</taxon>
        <taxon>Actinomycetota</taxon>
        <taxon>Actinomycetes</taxon>
        <taxon>Streptosporangiales</taxon>
        <taxon>Streptosporangiaceae</taxon>
        <taxon>Nonomuraea</taxon>
    </lineage>
</organism>
<evidence type="ECO:0000313" key="4">
    <source>
        <dbReference type="Proteomes" id="UP001612928"/>
    </source>
</evidence>
<dbReference type="InterPro" id="IPR038765">
    <property type="entry name" value="Papain-like_cys_pep_sf"/>
</dbReference>
<name>A0ABW8A6N9_9ACTN</name>
<proteinExistence type="predicted"/>
<dbReference type="Proteomes" id="UP001612928">
    <property type="component" value="Unassembled WGS sequence"/>
</dbReference>
<keyword evidence="1" id="KW-0732">Signal</keyword>
<dbReference type="EMBL" id="JBITMB010000004">
    <property type="protein sequence ID" value="MFI7441727.1"/>
    <property type="molecule type" value="Genomic_DNA"/>
</dbReference>
<feature type="chain" id="PRO_5046009641" evidence="1">
    <location>
        <begin position="40"/>
        <end position="227"/>
    </location>
</feature>
<comment type="caution">
    <text evidence="3">The sequence shown here is derived from an EMBL/GenBank/DDBJ whole genome shotgun (WGS) entry which is preliminary data.</text>
</comment>